<sequence length="123" mass="13077">MDSFTATTSKVEDIVSTPVNNDDGTGSSGSCVVSVAASLLEEHSSTHNGIIHNIGITSLIGAWSGALHDEQQAHHILRASDSARLFIHFDFSSHSLYMYTHILQFKSAACHIFASAHSHASAG</sequence>
<dbReference type="EMBL" id="JARKIB010000054">
    <property type="protein sequence ID" value="KAJ7753743.1"/>
    <property type="molecule type" value="Genomic_DNA"/>
</dbReference>
<organism evidence="1 2">
    <name type="scientific">Mycena metata</name>
    <dbReference type="NCBI Taxonomy" id="1033252"/>
    <lineage>
        <taxon>Eukaryota</taxon>
        <taxon>Fungi</taxon>
        <taxon>Dikarya</taxon>
        <taxon>Basidiomycota</taxon>
        <taxon>Agaricomycotina</taxon>
        <taxon>Agaricomycetes</taxon>
        <taxon>Agaricomycetidae</taxon>
        <taxon>Agaricales</taxon>
        <taxon>Marasmiineae</taxon>
        <taxon>Mycenaceae</taxon>
        <taxon>Mycena</taxon>
    </lineage>
</organism>
<protein>
    <submittedName>
        <fullName evidence="1">Uncharacterized protein</fullName>
    </submittedName>
</protein>
<reference evidence="1" key="1">
    <citation type="submission" date="2023-03" db="EMBL/GenBank/DDBJ databases">
        <title>Massive genome expansion in bonnet fungi (Mycena s.s.) driven by repeated elements and novel gene families across ecological guilds.</title>
        <authorList>
            <consortium name="Lawrence Berkeley National Laboratory"/>
            <person name="Harder C.B."/>
            <person name="Miyauchi S."/>
            <person name="Viragh M."/>
            <person name="Kuo A."/>
            <person name="Thoen E."/>
            <person name="Andreopoulos B."/>
            <person name="Lu D."/>
            <person name="Skrede I."/>
            <person name="Drula E."/>
            <person name="Henrissat B."/>
            <person name="Morin E."/>
            <person name="Kohler A."/>
            <person name="Barry K."/>
            <person name="LaButti K."/>
            <person name="Morin E."/>
            <person name="Salamov A."/>
            <person name="Lipzen A."/>
            <person name="Mereny Z."/>
            <person name="Hegedus B."/>
            <person name="Baldrian P."/>
            <person name="Stursova M."/>
            <person name="Weitz H."/>
            <person name="Taylor A."/>
            <person name="Grigoriev I.V."/>
            <person name="Nagy L.G."/>
            <person name="Martin F."/>
            <person name="Kauserud H."/>
        </authorList>
    </citation>
    <scope>NUCLEOTIDE SEQUENCE</scope>
    <source>
        <strain evidence="1">CBHHK182m</strain>
    </source>
</reference>
<gene>
    <name evidence="1" type="ORF">B0H16DRAFT_1886809</name>
</gene>
<evidence type="ECO:0000313" key="2">
    <source>
        <dbReference type="Proteomes" id="UP001215598"/>
    </source>
</evidence>
<proteinExistence type="predicted"/>
<keyword evidence="2" id="KW-1185">Reference proteome</keyword>
<comment type="caution">
    <text evidence="1">The sequence shown here is derived from an EMBL/GenBank/DDBJ whole genome shotgun (WGS) entry which is preliminary data.</text>
</comment>
<dbReference type="AlphaFoldDB" id="A0AAD7IZK0"/>
<dbReference type="Proteomes" id="UP001215598">
    <property type="component" value="Unassembled WGS sequence"/>
</dbReference>
<accession>A0AAD7IZK0</accession>
<evidence type="ECO:0000313" key="1">
    <source>
        <dbReference type="EMBL" id="KAJ7753743.1"/>
    </source>
</evidence>
<name>A0AAD7IZK0_9AGAR</name>